<reference evidence="3" key="2">
    <citation type="submission" date="2017-06" db="EMBL/GenBank/DDBJ databases">
        <title>WGS assembly of Brachypodium distachyon.</title>
        <authorList>
            <consortium name="The International Brachypodium Initiative"/>
            <person name="Lucas S."/>
            <person name="Harmon-Smith M."/>
            <person name="Lail K."/>
            <person name="Tice H."/>
            <person name="Grimwood J."/>
            <person name="Bruce D."/>
            <person name="Barry K."/>
            <person name="Shu S."/>
            <person name="Lindquist E."/>
            <person name="Wang M."/>
            <person name="Pitluck S."/>
            <person name="Vogel J.P."/>
            <person name="Garvin D.F."/>
            <person name="Mockler T.C."/>
            <person name="Schmutz J."/>
            <person name="Rokhsar D."/>
            <person name="Bevan M.W."/>
        </authorList>
    </citation>
    <scope>NUCLEOTIDE SEQUENCE</scope>
    <source>
        <strain evidence="3">Bd21</strain>
    </source>
</reference>
<dbReference type="Proteomes" id="UP000008810">
    <property type="component" value="Chromosome 3"/>
</dbReference>
<dbReference type="ExpressionAtlas" id="A0A2K2CZY4">
    <property type="expression patterns" value="baseline"/>
</dbReference>
<evidence type="ECO:0000313" key="4">
    <source>
        <dbReference type="EnsemblPlants" id="PNT67588"/>
    </source>
</evidence>
<dbReference type="GeneID" id="104584161"/>
<keyword evidence="5" id="KW-1185">Reference proteome</keyword>
<accession>A0A2K2CZY4</accession>
<gene>
    <name evidence="4" type="primary">LOC104584161</name>
    <name evidence="3" type="ORF">BRADI_3g29322v3</name>
</gene>
<dbReference type="RefSeq" id="XP_024317800.1">
    <property type="nucleotide sequence ID" value="XM_024462032.1"/>
</dbReference>
<dbReference type="PANTHER" id="PTHR33326:SF39">
    <property type="entry name" value="GENOME ASSEMBLY, CHROMOSOME: II"/>
    <property type="match status" value="1"/>
</dbReference>
<reference evidence="3 4" key="1">
    <citation type="journal article" date="2010" name="Nature">
        <title>Genome sequencing and analysis of the model grass Brachypodium distachyon.</title>
        <authorList>
            <consortium name="International Brachypodium Initiative"/>
        </authorList>
    </citation>
    <scope>NUCLEOTIDE SEQUENCE [LARGE SCALE GENOMIC DNA]</scope>
    <source>
        <strain evidence="3 4">Bd21</strain>
    </source>
</reference>
<dbReference type="Pfam" id="PF12274">
    <property type="entry name" value="DUF3615"/>
    <property type="match status" value="1"/>
</dbReference>
<evidence type="ECO:0000256" key="1">
    <source>
        <dbReference type="SAM" id="MobiDB-lite"/>
    </source>
</evidence>
<evidence type="ECO:0000259" key="2">
    <source>
        <dbReference type="Pfam" id="PF12274"/>
    </source>
</evidence>
<dbReference type="PANTHER" id="PTHR33326">
    <property type="entry name" value="OS05G0543800 PROTEIN"/>
    <property type="match status" value="1"/>
</dbReference>
<feature type="region of interest" description="Disordered" evidence="1">
    <location>
        <begin position="20"/>
        <end position="72"/>
    </location>
</feature>
<dbReference type="InterPro" id="IPR022059">
    <property type="entry name" value="DUF3615"/>
</dbReference>
<proteinExistence type="predicted"/>
<feature type="domain" description="DUF3615" evidence="2">
    <location>
        <begin position="252"/>
        <end position="351"/>
    </location>
</feature>
<evidence type="ECO:0000313" key="5">
    <source>
        <dbReference type="Proteomes" id="UP000008810"/>
    </source>
</evidence>
<dbReference type="AlphaFoldDB" id="A0A2K2CZY4"/>
<dbReference type="EMBL" id="CM000882">
    <property type="protein sequence ID" value="PNT67588.1"/>
    <property type="molecule type" value="Genomic_DNA"/>
</dbReference>
<name>A0A2K2CZY4_BRADI</name>
<reference evidence="4" key="3">
    <citation type="submission" date="2018-08" db="UniProtKB">
        <authorList>
            <consortium name="EnsemblPlants"/>
        </authorList>
    </citation>
    <scope>IDENTIFICATION</scope>
    <source>
        <strain evidence="4">cv. Bd21</strain>
    </source>
</reference>
<sequence>MEEEHPPRIIGNGMVSRSIFVPANGTRPGHFIPRGSTPGTRRFRRQPPAPPRNTGASSSCEEKEHLPDPSSGVHNIAPQMLLGHDVLFSNPMLSNEMTPSGFSAFTAAYAPPYWCTQQQKPWSCLSTSVDAPSWYLISHQGAAFALLLGHLSCTGNSFTGELTFTLGSIMRDVTTRILMWAGHLKHKMKLRKPSGATSMTARIQKCLQRIMFLQWTSAVRQCLYWPDGTRKRRLRSEPVDEIRDRQRQLVLALVDKYNEDNHLSGDLAYALKDVVYYQSIFEGDFQNCYHHINFTAKPEGAVCYNLFFAEVIFMKGQSEELPVSCLCSLKPTDNGNCFGCKNNGNADMKHPNDVGYAGGHVMKRFCPFSGPRIPAGFFDDHNLQAEEANLRRGLKVIPCKYGDHFTRY</sequence>
<protein>
    <recommendedName>
        <fullName evidence="2">DUF3615 domain-containing protein</fullName>
    </recommendedName>
</protein>
<dbReference type="Gramene" id="PNT67588">
    <property type="protein sequence ID" value="PNT67588"/>
    <property type="gene ID" value="BRADI_3g29322v3"/>
</dbReference>
<evidence type="ECO:0000313" key="3">
    <source>
        <dbReference type="EMBL" id="PNT67588.1"/>
    </source>
</evidence>
<organism evidence="3">
    <name type="scientific">Brachypodium distachyon</name>
    <name type="common">Purple false brome</name>
    <name type="synonym">Trachynia distachya</name>
    <dbReference type="NCBI Taxonomy" id="15368"/>
    <lineage>
        <taxon>Eukaryota</taxon>
        <taxon>Viridiplantae</taxon>
        <taxon>Streptophyta</taxon>
        <taxon>Embryophyta</taxon>
        <taxon>Tracheophyta</taxon>
        <taxon>Spermatophyta</taxon>
        <taxon>Magnoliopsida</taxon>
        <taxon>Liliopsida</taxon>
        <taxon>Poales</taxon>
        <taxon>Poaceae</taxon>
        <taxon>BOP clade</taxon>
        <taxon>Pooideae</taxon>
        <taxon>Stipodae</taxon>
        <taxon>Brachypodieae</taxon>
        <taxon>Brachypodium</taxon>
    </lineage>
</organism>
<dbReference type="EnsemblPlants" id="PNT67588">
    <property type="protein sequence ID" value="PNT67588"/>
    <property type="gene ID" value="BRADI_3g29322v3"/>
</dbReference>